<feature type="transmembrane region" description="Helical" evidence="13">
    <location>
        <begin position="142"/>
        <end position="159"/>
    </location>
</feature>
<dbReference type="PANTHER" id="PTHR30529">
    <property type="entry name" value="CYTOCHROME B561"/>
    <property type="match status" value="1"/>
</dbReference>
<keyword evidence="8" id="KW-0249">Electron transport</keyword>
<name>A0A1Q9GCP3_9GAMM</name>
<dbReference type="InterPro" id="IPR052168">
    <property type="entry name" value="Cytochrome_b561_oxidase"/>
</dbReference>
<keyword evidence="10" id="KW-0408">Iron</keyword>
<organism evidence="15 16">
    <name type="scientific">Photobacterium proteolyticum</name>
    <dbReference type="NCBI Taxonomy" id="1903952"/>
    <lineage>
        <taxon>Bacteria</taxon>
        <taxon>Pseudomonadati</taxon>
        <taxon>Pseudomonadota</taxon>
        <taxon>Gammaproteobacteria</taxon>
        <taxon>Vibrionales</taxon>
        <taxon>Vibrionaceae</taxon>
        <taxon>Photobacterium</taxon>
    </lineage>
</organism>
<sequence>MKYPTSIRAIHWLSAALIVGLLVLGIYMTPFDMDNMEHSESLYFWHKSFGILAFIFVIIRLVNRRSHSLPQLPKGMPKHEKLAAKAAHASLYILMVLIPILGYLQSSAYEYSSGVHFFGIDLPELIDDNKDVFEVTNALHKWASYLFIAVLVAHIAGAIKHRLFDKENDVLKRIL</sequence>
<dbReference type="GO" id="GO:0046872">
    <property type="term" value="F:metal ion binding"/>
    <property type="evidence" value="ECO:0007669"/>
    <property type="project" value="UniProtKB-KW"/>
</dbReference>
<evidence type="ECO:0000256" key="2">
    <source>
        <dbReference type="ARBA" id="ARBA00004651"/>
    </source>
</evidence>
<evidence type="ECO:0000256" key="1">
    <source>
        <dbReference type="ARBA" id="ARBA00001970"/>
    </source>
</evidence>
<proteinExistence type="inferred from homology"/>
<keyword evidence="3" id="KW-0813">Transport</keyword>
<dbReference type="GO" id="GO:0005886">
    <property type="term" value="C:plasma membrane"/>
    <property type="evidence" value="ECO:0007669"/>
    <property type="project" value="UniProtKB-SubCell"/>
</dbReference>
<comment type="subcellular location">
    <subcellularLocation>
        <location evidence="2">Cell membrane</location>
        <topology evidence="2">Multi-pass membrane protein</topology>
    </subcellularLocation>
</comment>
<evidence type="ECO:0000259" key="14">
    <source>
        <dbReference type="Pfam" id="PF01292"/>
    </source>
</evidence>
<dbReference type="GO" id="GO:0020037">
    <property type="term" value="F:heme binding"/>
    <property type="evidence" value="ECO:0007669"/>
    <property type="project" value="TreeGrafter"/>
</dbReference>
<feature type="domain" description="Cytochrome b561 bacterial/Ni-hydrogenase" evidence="14">
    <location>
        <begin position="3"/>
        <end position="174"/>
    </location>
</feature>
<gene>
    <name evidence="15" type="ORF">BIT28_24320</name>
</gene>
<evidence type="ECO:0000256" key="12">
    <source>
        <dbReference type="ARBA" id="ARBA00037975"/>
    </source>
</evidence>
<evidence type="ECO:0000256" key="3">
    <source>
        <dbReference type="ARBA" id="ARBA00022448"/>
    </source>
</evidence>
<dbReference type="InterPro" id="IPR016174">
    <property type="entry name" value="Di-haem_cyt_TM"/>
</dbReference>
<reference evidence="15 16" key="1">
    <citation type="submission" date="2016-09" db="EMBL/GenBank/DDBJ databases">
        <title>Photobacterium proteolyticum sp. nov. a protease producing bacterium isolated from ocean sediments of Laizhou Bay.</title>
        <authorList>
            <person name="Li Y."/>
        </authorList>
    </citation>
    <scope>NUCLEOTIDE SEQUENCE [LARGE SCALE GENOMIC DNA]</scope>
    <source>
        <strain evidence="15 16">13-12</strain>
    </source>
</reference>
<dbReference type="Gene3D" id="1.20.950.20">
    <property type="entry name" value="Transmembrane di-heme cytochromes, Chain C"/>
    <property type="match status" value="1"/>
</dbReference>
<evidence type="ECO:0000313" key="16">
    <source>
        <dbReference type="Proteomes" id="UP000186905"/>
    </source>
</evidence>
<evidence type="ECO:0000256" key="6">
    <source>
        <dbReference type="ARBA" id="ARBA00022692"/>
    </source>
</evidence>
<evidence type="ECO:0000256" key="13">
    <source>
        <dbReference type="SAM" id="Phobius"/>
    </source>
</evidence>
<protein>
    <recommendedName>
        <fullName evidence="14">Cytochrome b561 bacterial/Ni-hydrogenase domain-containing protein</fullName>
    </recommendedName>
</protein>
<keyword evidence="5" id="KW-0349">Heme</keyword>
<dbReference type="Pfam" id="PF01292">
    <property type="entry name" value="Ni_hydr_CYTB"/>
    <property type="match status" value="1"/>
</dbReference>
<evidence type="ECO:0000313" key="15">
    <source>
        <dbReference type="EMBL" id="OLQ72158.1"/>
    </source>
</evidence>
<evidence type="ECO:0000256" key="11">
    <source>
        <dbReference type="ARBA" id="ARBA00023136"/>
    </source>
</evidence>
<comment type="caution">
    <text evidence="15">The sequence shown here is derived from an EMBL/GenBank/DDBJ whole genome shotgun (WGS) entry which is preliminary data.</text>
</comment>
<feature type="transmembrane region" description="Helical" evidence="13">
    <location>
        <begin position="82"/>
        <end position="104"/>
    </location>
</feature>
<feature type="transmembrane region" description="Helical" evidence="13">
    <location>
        <begin position="43"/>
        <end position="62"/>
    </location>
</feature>
<dbReference type="RefSeq" id="WP_075767133.1">
    <property type="nucleotide sequence ID" value="NZ_MJIL01000092.1"/>
</dbReference>
<dbReference type="PANTHER" id="PTHR30529:SF1">
    <property type="entry name" value="CYTOCHROME B561 HOMOLOG 2"/>
    <property type="match status" value="1"/>
</dbReference>
<feature type="transmembrane region" description="Helical" evidence="13">
    <location>
        <begin position="12"/>
        <end position="31"/>
    </location>
</feature>
<dbReference type="Proteomes" id="UP000186905">
    <property type="component" value="Unassembled WGS sequence"/>
</dbReference>
<dbReference type="GO" id="GO:0009055">
    <property type="term" value="F:electron transfer activity"/>
    <property type="evidence" value="ECO:0007669"/>
    <property type="project" value="InterPro"/>
</dbReference>
<dbReference type="SUPFAM" id="SSF81342">
    <property type="entry name" value="Transmembrane di-heme cytochromes"/>
    <property type="match status" value="1"/>
</dbReference>
<evidence type="ECO:0000256" key="10">
    <source>
        <dbReference type="ARBA" id="ARBA00023004"/>
    </source>
</evidence>
<comment type="similarity">
    <text evidence="12">Belongs to the cytochrome b561 family.</text>
</comment>
<dbReference type="AlphaFoldDB" id="A0A1Q9GCP3"/>
<evidence type="ECO:0000256" key="7">
    <source>
        <dbReference type="ARBA" id="ARBA00022723"/>
    </source>
</evidence>
<dbReference type="OrthoDB" id="9793784at2"/>
<dbReference type="InterPro" id="IPR011577">
    <property type="entry name" value="Cyt_b561_bac/Ni-Hgenase"/>
</dbReference>
<comment type="cofactor">
    <cofactor evidence="1">
        <name>heme b</name>
        <dbReference type="ChEBI" id="CHEBI:60344"/>
    </cofactor>
</comment>
<dbReference type="STRING" id="1903952.BIT28_24320"/>
<keyword evidence="11 13" id="KW-0472">Membrane</keyword>
<accession>A0A1Q9GCP3</accession>
<evidence type="ECO:0000256" key="8">
    <source>
        <dbReference type="ARBA" id="ARBA00022982"/>
    </source>
</evidence>
<dbReference type="EMBL" id="MJIL01000092">
    <property type="protein sequence ID" value="OLQ72158.1"/>
    <property type="molecule type" value="Genomic_DNA"/>
</dbReference>
<keyword evidence="9 13" id="KW-1133">Transmembrane helix</keyword>
<keyword evidence="4" id="KW-1003">Cell membrane</keyword>
<keyword evidence="16" id="KW-1185">Reference proteome</keyword>
<dbReference type="GO" id="GO:0022904">
    <property type="term" value="P:respiratory electron transport chain"/>
    <property type="evidence" value="ECO:0007669"/>
    <property type="project" value="InterPro"/>
</dbReference>
<evidence type="ECO:0000256" key="5">
    <source>
        <dbReference type="ARBA" id="ARBA00022617"/>
    </source>
</evidence>
<keyword evidence="6 13" id="KW-0812">Transmembrane</keyword>
<evidence type="ECO:0000256" key="4">
    <source>
        <dbReference type="ARBA" id="ARBA00022475"/>
    </source>
</evidence>
<keyword evidence="7" id="KW-0479">Metal-binding</keyword>
<evidence type="ECO:0000256" key="9">
    <source>
        <dbReference type="ARBA" id="ARBA00022989"/>
    </source>
</evidence>